<organism evidence="1 2">
    <name type="scientific">Thanatephorus cucumeris (strain AG1-IA)</name>
    <name type="common">Rice sheath blight fungus</name>
    <name type="synonym">Rhizoctonia solani</name>
    <dbReference type="NCBI Taxonomy" id="983506"/>
    <lineage>
        <taxon>Eukaryota</taxon>
        <taxon>Fungi</taxon>
        <taxon>Dikarya</taxon>
        <taxon>Basidiomycota</taxon>
        <taxon>Agaricomycotina</taxon>
        <taxon>Agaricomycetes</taxon>
        <taxon>Cantharellales</taxon>
        <taxon>Ceratobasidiaceae</taxon>
        <taxon>Rhizoctonia</taxon>
        <taxon>Rhizoctonia solani AG-1</taxon>
    </lineage>
</organism>
<proteinExistence type="predicted"/>
<reference evidence="1 2" key="1">
    <citation type="journal article" date="2013" name="Nat. Commun.">
        <title>The evolution and pathogenic mechanisms of the rice sheath blight pathogen.</title>
        <authorList>
            <person name="Zheng A."/>
            <person name="Lin R."/>
            <person name="Xu L."/>
            <person name="Qin P."/>
            <person name="Tang C."/>
            <person name="Ai P."/>
            <person name="Zhang D."/>
            <person name="Liu Y."/>
            <person name="Sun Z."/>
            <person name="Feng H."/>
            <person name="Wang Y."/>
            <person name="Chen Y."/>
            <person name="Liang X."/>
            <person name="Fu R."/>
            <person name="Li Q."/>
            <person name="Zhang J."/>
            <person name="Yu X."/>
            <person name="Xie Z."/>
            <person name="Ding L."/>
            <person name="Guan P."/>
            <person name="Tang J."/>
            <person name="Liang Y."/>
            <person name="Wang S."/>
            <person name="Deng Q."/>
            <person name="Li S."/>
            <person name="Zhu J."/>
            <person name="Wang L."/>
            <person name="Liu H."/>
            <person name="Li P."/>
        </authorList>
    </citation>
    <scope>NUCLEOTIDE SEQUENCE [LARGE SCALE GENOMIC DNA]</scope>
    <source>
        <strain evidence="2">AG-1 IA</strain>
    </source>
</reference>
<dbReference type="Proteomes" id="UP000011668">
    <property type="component" value="Unassembled WGS sequence"/>
</dbReference>
<protein>
    <submittedName>
        <fullName evidence="1">Uncharacterized protein</fullName>
    </submittedName>
</protein>
<accession>L8WS37</accession>
<comment type="caution">
    <text evidence="1">The sequence shown here is derived from an EMBL/GenBank/DDBJ whole genome shotgun (WGS) entry which is preliminary data.</text>
</comment>
<dbReference type="HOGENOM" id="CLU_1038928_0_0_1"/>
<keyword evidence="2" id="KW-1185">Reference proteome</keyword>
<gene>
    <name evidence="1" type="ORF">AG1IA_06409</name>
</gene>
<dbReference type="EMBL" id="AFRT01001722">
    <property type="protein sequence ID" value="ELU39563.1"/>
    <property type="molecule type" value="Genomic_DNA"/>
</dbReference>
<name>L8WS37_THACA</name>
<dbReference type="AlphaFoldDB" id="L8WS37"/>
<evidence type="ECO:0000313" key="2">
    <source>
        <dbReference type="Proteomes" id="UP000011668"/>
    </source>
</evidence>
<evidence type="ECO:0000313" key="1">
    <source>
        <dbReference type="EMBL" id="ELU39563.1"/>
    </source>
</evidence>
<sequence length="268" mass="28888">MWRATADLPLPLISASHRTLEDVIFVELSQLVMVVMIDWRVPGIHASSSCKVGGTTYNRGGPESEPPVTGVLMEIALAYESIEGADANTWRVRVSEVTTKSEPIAALRSYLCGMEPRTRAGCKLKTIRGNKVTEPSEYCPSLRPKTRIAIVLNPSCGLNHGYILTPKVILETVGSLLGTIYNSKFAKIATLSPFLACTRCLISHSFYCLPTLGVRRDCGESPVQTVGSGSSPVTSSHISPHGLYARGEAIPSAEQRDHVGRIIAIAAI</sequence>